<dbReference type="InterPro" id="IPR021800">
    <property type="entry name" value="DUF3369"/>
</dbReference>
<evidence type="ECO:0000256" key="1">
    <source>
        <dbReference type="PROSITE-ProRule" id="PRU00169"/>
    </source>
</evidence>
<dbReference type="EMBL" id="PDKW01000043">
    <property type="protein sequence ID" value="PGH52723.1"/>
    <property type="molecule type" value="Genomic_DNA"/>
</dbReference>
<evidence type="ECO:0000259" key="3">
    <source>
        <dbReference type="PROSITE" id="PS51832"/>
    </source>
</evidence>
<name>A0A2B8B583_9PROT</name>
<proteinExistence type="predicted"/>
<dbReference type="SUPFAM" id="SSF52172">
    <property type="entry name" value="CheY-like"/>
    <property type="match status" value="1"/>
</dbReference>
<dbReference type="SMART" id="SM00471">
    <property type="entry name" value="HDc"/>
    <property type="match status" value="1"/>
</dbReference>
<dbReference type="InterPro" id="IPR003607">
    <property type="entry name" value="HD/PDEase_dom"/>
</dbReference>
<dbReference type="GO" id="GO:0000160">
    <property type="term" value="P:phosphorelay signal transduction system"/>
    <property type="evidence" value="ECO:0007669"/>
    <property type="project" value="InterPro"/>
</dbReference>
<protein>
    <submittedName>
        <fullName evidence="4">Transcriptional regulator</fullName>
    </submittedName>
</protein>
<sequence>MLHDDARPEMADPVAKPPFKVLVVDSDPSLLAKARSAVEGLSIDGAGVDLTGATSAAEARDALQRHPDTALILLETALEGPKAGLELVAYLRRELGNQRTRILVCTDEREDETGSGDTGREDEAIAANDVGDWRVKADLTPRALRTAVAGQLRTFASLQALAAGRKGLARMLVATTGLLEMRTPDVLFPNILPRVVGLLGIGHHALLCIQGDTLPRDRKIRVRASTGRFAKWKDVEVAELGEPRVEAALERLSPSSETIIEPDFCALRLRANGGITGMIYVEGRNDGTAREWQLMELFRNKCSIAFENALLIEELNTSQKATVLAMGALAEYKDNAATGHLQRIEKLVGSIARELHQREKFRDELDADFVEKVGLAALLHDVGMLSVSDETLGMPGELTGIDMQMIQRHTEIGHRILAEAAVPLRGRSLLSIAAEIARYHHERYDGSGYQEGLRGSAIPIGARIMAVADVFDALITSRQYRSAWAVEDAMAWIVERSGRDFDPDVVDAFVHVVRRFQTDDPGWFPKAGGGHGMLGGAIGRKLRALFGRRAEAM</sequence>
<dbReference type="OrthoDB" id="7326651at2"/>
<evidence type="ECO:0000313" key="5">
    <source>
        <dbReference type="Proteomes" id="UP000225379"/>
    </source>
</evidence>
<organism evidence="4 5">
    <name type="scientific">Azospirillum palustre</name>
    <dbReference type="NCBI Taxonomy" id="2044885"/>
    <lineage>
        <taxon>Bacteria</taxon>
        <taxon>Pseudomonadati</taxon>
        <taxon>Pseudomonadota</taxon>
        <taxon>Alphaproteobacteria</taxon>
        <taxon>Rhodospirillales</taxon>
        <taxon>Azospirillaceae</taxon>
        <taxon>Azospirillum</taxon>
    </lineage>
</organism>
<evidence type="ECO:0000259" key="2">
    <source>
        <dbReference type="PROSITE" id="PS50110"/>
    </source>
</evidence>
<dbReference type="AlphaFoldDB" id="A0A2B8B583"/>
<dbReference type="InterPro" id="IPR011006">
    <property type="entry name" value="CheY-like_superfamily"/>
</dbReference>
<feature type="domain" description="Response regulatory" evidence="2">
    <location>
        <begin position="20"/>
        <end position="148"/>
    </location>
</feature>
<dbReference type="RefSeq" id="WP_098738829.1">
    <property type="nucleotide sequence ID" value="NZ_PDKW01000043.1"/>
</dbReference>
<keyword evidence="5" id="KW-1185">Reference proteome</keyword>
<dbReference type="Pfam" id="PF13487">
    <property type="entry name" value="HD_5"/>
    <property type="match status" value="1"/>
</dbReference>
<feature type="domain" description="HD-GYP" evidence="3">
    <location>
        <begin position="315"/>
        <end position="525"/>
    </location>
</feature>
<dbReference type="InterPro" id="IPR001789">
    <property type="entry name" value="Sig_transdc_resp-reg_receiver"/>
</dbReference>
<dbReference type="SUPFAM" id="SSF109604">
    <property type="entry name" value="HD-domain/PDEase-like"/>
    <property type="match status" value="1"/>
</dbReference>
<evidence type="ECO:0000313" key="4">
    <source>
        <dbReference type="EMBL" id="PGH52723.1"/>
    </source>
</evidence>
<accession>A0A2B8B583</accession>
<gene>
    <name evidence="4" type="ORF">CRT60_22505</name>
</gene>
<dbReference type="PANTHER" id="PTHR45228">
    <property type="entry name" value="CYCLIC DI-GMP PHOSPHODIESTERASE TM_0186-RELATED"/>
    <property type="match status" value="1"/>
</dbReference>
<dbReference type="CDD" id="cd00077">
    <property type="entry name" value="HDc"/>
    <property type="match status" value="1"/>
</dbReference>
<dbReference type="InterPro" id="IPR037522">
    <property type="entry name" value="HD_GYP_dom"/>
</dbReference>
<comment type="caution">
    <text evidence="1">Lacks conserved residue(s) required for the propagation of feature annotation.</text>
</comment>
<dbReference type="PANTHER" id="PTHR45228:SF9">
    <property type="entry name" value="3'3'-CGAMP-SPECIFIC PHOSPHODIESTERASE 2"/>
    <property type="match status" value="1"/>
</dbReference>
<dbReference type="Gene3D" id="3.40.50.2300">
    <property type="match status" value="1"/>
</dbReference>
<dbReference type="PROSITE" id="PS50110">
    <property type="entry name" value="RESPONSE_REGULATORY"/>
    <property type="match status" value="1"/>
</dbReference>
<dbReference type="InterPro" id="IPR052020">
    <property type="entry name" value="Cyclic_di-GMP/3'3'-cGAMP_PDE"/>
</dbReference>
<dbReference type="Gene3D" id="1.10.3210.10">
    <property type="entry name" value="Hypothetical protein af1432"/>
    <property type="match status" value="1"/>
</dbReference>
<dbReference type="Proteomes" id="UP000225379">
    <property type="component" value="Unassembled WGS sequence"/>
</dbReference>
<comment type="caution">
    <text evidence="4">The sequence shown here is derived from an EMBL/GenBank/DDBJ whole genome shotgun (WGS) entry which is preliminary data.</text>
</comment>
<dbReference type="GO" id="GO:0008081">
    <property type="term" value="F:phosphoric diester hydrolase activity"/>
    <property type="evidence" value="ECO:0007669"/>
    <property type="project" value="UniProtKB-ARBA"/>
</dbReference>
<reference evidence="5" key="1">
    <citation type="submission" date="2017-10" db="EMBL/GenBank/DDBJ databases">
        <authorList>
            <person name="Kravchenko I.K."/>
            <person name="Grouzdev D.S."/>
        </authorList>
    </citation>
    <scope>NUCLEOTIDE SEQUENCE [LARGE SCALE GENOMIC DNA]</scope>
    <source>
        <strain evidence="5">B2</strain>
    </source>
</reference>
<dbReference type="Pfam" id="PF11849">
    <property type="entry name" value="DUF3369"/>
    <property type="match status" value="1"/>
</dbReference>
<dbReference type="PROSITE" id="PS51832">
    <property type="entry name" value="HD_GYP"/>
    <property type="match status" value="1"/>
</dbReference>